<evidence type="ECO:0000256" key="1">
    <source>
        <dbReference type="SAM" id="MobiDB-lite"/>
    </source>
</evidence>
<dbReference type="Proteomes" id="UP001227230">
    <property type="component" value="Chromosome 18"/>
</dbReference>
<evidence type="ECO:0000313" key="3">
    <source>
        <dbReference type="Proteomes" id="UP001227230"/>
    </source>
</evidence>
<accession>A0ABY9DVH6</accession>
<protein>
    <submittedName>
        <fullName evidence="2">Uncharacterized protein</fullName>
    </submittedName>
</protein>
<sequence>MTVGEAPPALQMGMWAQVMAAEKEVGLAGMKRREKVELGEVQVSLRWEAWRVAPRRMSAEEKAERRRRRAQRGRNGRFICFPPRSSGVELGAPRGIF</sequence>
<name>A0ABY9DVH6_VITVI</name>
<proteinExistence type="predicted"/>
<dbReference type="EMBL" id="CP126665">
    <property type="protein sequence ID" value="WKA10635.1"/>
    <property type="molecule type" value="Genomic_DNA"/>
</dbReference>
<organism evidence="2 3">
    <name type="scientific">Vitis vinifera</name>
    <name type="common">Grape</name>
    <dbReference type="NCBI Taxonomy" id="29760"/>
    <lineage>
        <taxon>Eukaryota</taxon>
        <taxon>Viridiplantae</taxon>
        <taxon>Streptophyta</taxon>
        <taxon>Embryophyta</taxon>
        <taxon>Tracheophyta</taxon>
        <taxon>Spermatophyta</taxon>
        <taxon>Magnoliopsida</taxon>
        <taxon>eudicotyledons</taxon>
        <taxon>Gunneridae</taxon>
        <taxon>Pentapetalae</taxon>
        <taxon>rosids</taxon>
        <taxon>Vitales</taxon>
        <taxon>Vitaceae</taxon>
        <taxon>Viteae</taxon>
        <taxon>Vitis</taxon>
    </lineage>
</organism>
<gene>
    <name evidence="2" type="ORF">VitviT2T_028199</name>
</gene>
<keyword evidence="3" id="KW-1185">Reference proteome</keyword>
<feature type="compositionally biased region" description="Basic residues" evidence="1">
    <location>
        <begin position="65"/>
        <end position="75"/>
    </location>
</feature>
<reference evidence="2 3" key="1">
    <citation type="journal article" date="2023" name="Hortic Res">
        <title>The complete reference genome for grapevine (Vitis vinifera L.) genetics and breeding.</title>
        <authorList>
            <person name="Shi X."/>
            <person name="Cao S."/>
            <person name="Wang X."/>
            <person name="Huang S."/>
            <person name="Wang Y."/>
            <person name="Liu Z."/>
            <person name="Liu W."/>
            <person name="Leng X."/>
            <person name="Peng Y."/>
            <person name="Wang N."/>
            <person name="Wang Y."/>
            <person name="Ma Z."/>
            <person name="Xu X."/>
            <person name="Zhang F."/>
            <person name="Xue H."/>
            <person name="Zhong H."/>
            <person name="Wang Y."/>
            <person name="Zhang K."/>
            <person name="Velt A."/>
            <person name="Avia K."/>
            <person name="Holtgrawe D."/>
            <person name="Grimplet J."/>
            <person name="Matus J.T."/>
            <person name="Ware D."/>
            <person name="Wu X."/>
            <person name="Wang H."/>
            <person name="Liu C."/>
            <person name="Fang Y."/>
            <person name="Rustenholz C."/>
            <person name="Cheng Z."/>
            <person name="Xiao H."/>
            <person name="Zhou Y."/>
        </authorList>
    </citation>
    <scope>NUCLEOTIDE SEQUENCE [LARGE SCALE GENOMIC DNA]</scope>
    <source>
        <strain evidence="3">cv. Pinot noir / PN40024</strain>
        <tissue evidence="2">Leaf</tissue>
    </source>
</reference>
<feature type="region of interest" description="Disordered" evidence="1">
    <location>
        <begin position="58"/>
        <end position="78"/>
    </location>
</feature>
<evidence type="ECO:0000313" key="2">
    <source>
        <dbReference type="EMBL" id="WKA10635.1"/>
    </source>
</evidence>